<gene>
    <name evidence="3" type="ORF">KR50_36650</name>
</gene>
<dbReference type="OrthoDB" id="9782128at2"/>
<dbReference type="InterPro" id="IPR029033">
    <property type="entry name" value="His_PPase_superfam"/>
</dbReference>
<feature type="binding site" evidence="2">
    <location>
        <begin position="8"/>
        <end position="15"/>
    </location>
    <ligand>
        <name>substrate</name>
    </ligand>
</feature>
<sequence>MTTIGLIRHGVTEWNRSGRAQGHTDIPLSEEGIEQARRVAERIASEDETWDLIISSDLSRARQTAEAIAKELGLQKPIQDDRIREMHLGEIEGLTIEDRVTRWGDNWREQELGIETKDTVAQRGAAFIEEILTQHKGKKILIVSHGGLIGLTLKHLLPEQFTETLLENTSLTILKHDETKWDCSLFNCSKHLV</sequence>
<evidence type="ECO:0000313" key="4">
    <source>
        <dbReference type="Proteomes" id="UP000031972"/>
    </source>
</evidence>
<dbReference type="PATRIC" id="fig|220754.4.peg.3675"/>
<dbReference type="RefSeq" id="WP_041061666.1">
    <property type="nucleotide sequence ID" value="NZ_JXRR01000022.1"/>
</dbReference>
<dbReference type="PANTHER" id="PTHR48100:SF1">
    <property type="entry name" value="HISTIDINE PHOSPHATASE FAMILY PROTEIN-RELATED"/>
    <property type="match status" value="1"/>
</dbReference>
<dbReference type="Gene3D" id="3.40.50.1240">
    <property type="entry name" value="Phosphoglycerate mutase-like"/>
    <property type="match status" value="1"/>
</dbReference>
<dbReference type="Pfam" id="PF00300">
    <property type="entry name" value="His_Phos_1"/>
    <property type="match status" value="1"/>
</dbReference>
<reference evidence="3 4" key="1">
    <citation type="submission" date="2015-01" db="EMBL/GenBank/DDBJ databases">
        <title>Jeotgalibacillus campisalis genome sequencing.</title>
        <authorList>
            <person name="Goh K.M."/>
            <person name="Chan K.-G."/>
            <person name="Yaakop A.S."/>
            <person name="Ee R."/>
            <person name="Gan H.M."/>
            <person name="Chan C.S."/>
        </authorList>
    </citation>
    <scope>NUCLEOTIDE SEQUENCE [LARGE SCALE GENOMIC DNA]</scope>
    <source>
        <strain evidence="3 4">SF-57</strain>
    </source>
</reference>
<dbReference type="EC" id="5.4.2.11" evidence="3"/>
<keyword evidence="3" id="KW-0418">Kinase</keyword>
<keyword evidence="4" id="KW-1185">Reference proteome</keyword>
<keyword evidence="3" id="KW-0808">Transferase</keyword>
<dbReference type="SMART" id="SM00855">
    <property type="entry name" value="PGAM"/>
    <property type="match status" value="1"/>
</dbReference>
<evidence type="ECO:0000256" key="2">
    <source>
        <dbReference type="PIRSR" id="PIRSR613078-2"/>
    </source>
</evidence>
<evidence type="ECO:0000256" key="1">
    <source>
        <dbReference type="PIRSR" id="PIRSR613078-1"/>
    </source>
</evidence>
<dbReference type="PANTHER" id="PTHR48100">
    <property type="entry name" value="BROAD-SPECIFICITY PHOSPHATASE YOR283W-RELATED"/>
    <property type="match status" value="1"/>
</dbReference>
<organism evidence="3 4">
    <name type="scientific">Jeotgalibacillus campisalis</name>
    <dbReference type="NCBI Taxonomy" id="220754"/>
    <lineage>
        <taxon>Bacteria</taxon>
        <taxon>Bacillati</taxon>
        <taxon>Bacillota</taxon>
        <taxon>Bacilli</taxon>
        <taxon>Bacillales</taxon>
        <taxon>Caryophanaceae</taxon>
        <taxon>Jeotgalibacillus</taxon>
    </lineage>
</organism>
<proteinExistence type="predicted"/>
<evidence type="ECO:0000313" key="3">
    <source>
        <dbReference type="EMBL" id="KIL43262.1"/>
    </source>
</evidence>
<keyword evidence="3" id="KW-0413">Isomerase</keyword>
<feature type="binding site" evidence="2">
    <location>
        <position position="60"/>
    </location>
    <ligand>
        <name>substrate</name>
    </ligand>
</feature>
<dbReference type="CDD" id="cd07067">
    <property type="entry name" value="HP_PGM_like"/>
    <property type="match status" value="1"/>
</dbReference>
<dbReference type="Proteomes" id="UP000031972">
    <property type="component" value="Unassembled WGS sequence"/>
</dbReference>
<dbReference type="GO" id="GO:0016791">
    <property type="term" value="F:phosphatase activity"/>
    <property type="evidence" value="ECO:0007669"/>
    <property type="project" value="TreeGrafter"/>
</dbReference>
<dbReference type="EMBL" id="JXRR01000022">
    <property type="protein sequence ID" value="KIL43262.1"/>
    <property type="molecule type" value="Genomic_DNA"/>
</dbReference>
<dbReference type="SUPFAM" id="SSF53254">
    <property type="entry name" value="Phosphoglycerate mutase-like"/>
    <property type="match status" value="1"/>
</dbReference>
<dbReference type="GO" id="GO:0016301">
    <property type="term" value="F:kinase activity"/>
    <property type="evidence" value="ECO:0007669"/>
    <property type="project" value="UniProtKB-KW"/>
</dbReference>
<dbReference type="GO" id="GO:0005737">
    <property type="term" value="C:cytoplasm"/>
    <property type="evidence" value="ECO:0007669"/>
    <property type="project" value="TreeGrafter"/>
</dbReference>
<comment type="caution">
    <text evidence="3">The sequence shown here is derived from an EMBL/GenBank/DDBJ whole genome shotgun (WGS) entry which is preliminary data.</text>
</comment>
<feature type="active site" description="Tele-phosphohistidine intermediate" evidence="1">
    <location>
        <position position="9"/>
    </location>
</feature>
<dbReference type="AlphaFoldDB" id="A0A0C2V2I5"/>
<dbReference type="InterPro" id="IPR050275">
    <property type="entry name" value="PGM_Phosphatase"/>
</dbReference>
<dbReference type="InterPro" id="IPR013078">
    <property type="entry name" value="His_Pase_superF_clade-1"/>
</dbReference>
<dbReference type="GO" id="GO:0004619">
    <property type="term" value="F:phosphoglycerate mutase activity"/>
    <property type="evidence" value="ECO:0007669"/>
    <property type="project" value="UniProtKB-EC"/>
</dbReference>
<feature type="active site" description="Proton donor/acceptor" evidence="1">
    <location>
        <position position="85"/>
    </location>
</feature>
<accession>A0A0C2V2I5</accession>
<protein>
    <submittedName>
        <fullName evidence="3">Phosphoglycerate kinase</fullName>
        <ecNumber evidence="3">5.4.2.11</ecNumber>
    </submittedName>
</protein>
<name>A0A0C2V2I5_9BACL</name>